<feature type="region of interest" description="Disordered" evidence="1">
    <location>
        <begin position="52"/>
        <end position="89"/>
    </location>
</feature>
<evidence type="ECO:0000313" key="2">
    <source>
        <dbReference type="EMBL" id="CAB4158474.1"/>
    </source>
</evidence>
<sequence length="89" mass="9613">MLRKVLKRIPKGRGEYLESGTILDVSSFRNVKMLESGRYLGEVSAEEAKAYADAQKPAPAPKPAVKPAPKAKSVKSVSEDTPVVGEDDK</sequence>
<evidence type="ECO:0000256" key="1">
    <source>
        <dbReference type="SAM" id="MobiDB-lite"/>
    </source>
</evidence>
<proteinExistence type="predicted"/>
<accession>A0A6J5NTE3</accession>
<protein>
    <submittedName>
        <fullName evidence="2">Uncharacterized protein</fullName>
    </submittedName>
</protein>
<dbReference type="EMBL" id="LR796677">
    <property type="protein sequence ID" value="CAB4158474.1"/>
    <property type="molecule type" value="Genomic_DNA"/>
</dbReference>
<name>A0A6J5NTE3_9CAUD</name>
<organism evidence="2">
    <name type="scientific">uncultured Caudovirales phage</name>
    <dbReference type="NCBI Taxonomy" id="2100421"/>
    <lineage>
        <taxon>Viruses</taxon>
        <taxon>Duplodnaviria</taxon>
        <taxon>Heunggongvirae</taxon>
        <taxon>Uroviricota</taxon>
        <taxon>Caudoviricetes</taxon>
        <taxon>Peduoviridae</taxon>
        <taxon>Maltschvirus</taxon>
        <taxon>Maltschvirus maltsch</taxon>
    </lineage>
</organism>
<reference evidence="2" key="1">
    <citation type="submission" date="2020-04" db="EMBL/GenBank/DDBJ databases">
        <authorList>
            <person name="Chiriac C."/>
            <person name="Salcher M."/>
            <person name="Ghai R."/>
            <person name="Kavagutti S V."/>
        </authorList>
    </citation>
    <scope>NUCLEOTIDE SEQUENCE</scope>
</reference>
<gene>
    <name evidence="2" type="ORF">UFOVP711_6</name>
</gene>